<dbReference type="Gene3D" id="3.40.50.300">
    <property type="entry name" value="P-loop containing nucleotide triphosphate hydrolases"/>
    <property type="match status" value="1"/>
</dbReference>
<dbReference type="SUPFAM" id="SSF46894">
    <property type="entry name" value="C-terminal effector domain of the bipartite response regulators"/>
    <property type="match status" value="1"/>
</dbReference>
<reference evidence="6 7" key="1">
    <citation type="submission" date="2021-05" db="EMBL/GenBank/DDBJ databases">
        <title>Novel species in genus Cellulomonas.</title>
        <authorList>
            <person name="Zhang G."/>
        </authorList>
    </citation>
    <scope>NUCLEOTIDE SEQUENCE [LARGE SCALE GENOMIC DNA]</scope>
    <source>
        <strain evidence="7">zg-ZUI222</strain>
    </source>
</reference>
<name>A0ABX8D0D7_9CELL</name>
<dbReference type="Gene3D" id="1.10.10.10">
    <property type="entry name" value="Winged helix-like DNA-binding domain superfamily/Winged helix DNA-binding domain"/>
    <property type="match status" value="1"/>
</dbReference>
<evidence type="ECO:0000259" key="5">
    <source>
        <dbReference type="PROSITE" id="PS50043"/>
    </source>
</evidence>
<gene>
    <name evidence="6" type="ORF">KG103_10235</name>
</gene>
<dbReference type="SMART" id="SM00421">
    <property type="entry name" value="HTH_LUXR"/>
    <property type="match status" value="1"/>
</dbReference>
<dbReference type="PANTHER" id="PTHR44688">
    <property type="entry name" value="DNA-BINDING TRANSCRIPTIONAL ACTIVATOR DEVR_DOSR"/>
    <property type="match status" value="1"/>
</dbReference>
<dbReference type="SUPFAM" id="SSF52540">
    <property type="entry name" value="P-loop containing nucleoside triphosphate hydrolases"/>
    <property type="match status" value="1"/>
</dbReference>
<dbReference type="InterPro" id="IPR016032">
    <property type="entry name" value="Sig_transdc_resp-reg_C-effctor"/>
</dbReference>
<keyword evidence="7" id="KW-1185">Reference proteome</keyword>
<protein>
    <recommendedName>
        <fullName evidence="5">HTH luxR-type domain-containing protein</fullName>
    </recommendedName>
</protein>
<dbReference type="InterPro" id="IPR059106">
    <property type="entry name" value="WHD_MalT"/>
</dbReference>
<proteinExistence type="predicted"/>
<keyword evidence="2" id="KW-0238">DNA-binding</keyword>
<accession>A0ABX8D0D7</accession>
<evidence type="ECO:0000256" key="1">
    <source>
        <dbReference type="ARBA" id="ARBA00023015"/>
    </source>
</evidence>
<evidence type="ECO:0000256" key="4">
    <source>
        <dbReference type="SAM" id="MobiDB-lite"/>
    </source>
</evidence>
<evidence type="ECO:0000313" key="7">
    <source>
        <dbReference type="Proteomes" id="UP000677804"/>
    </source>
</evidence>
<dbReference type="InterPro" id="IPR027417">
    <property type="entry name" value="P-loop_NTPase"/>
</dbReference>
<feature type="region of interest" description="Disordered" evidence="4">
    <location>
        <begin position="709"/>
        <end position="740"/>
    </location>
</feature>
<feature type="region of interest" description="Disordered" evidence="4">
    <location>
        <begin position="1"/>
        <end position="27"/>
    </location>
</feature>
<dbReference type="EMBL" id="CP074405">
    <property type="protein sequence ID" value="QVI60919.1"/>
    <property type="molecule type" value="Genomic_DNA"/>
</dbReference>
<dbReference type="Pfam" id="PF25873">
    <property type="entry name" value="WHD_MalT"/>
    <property type="match status" value="1"/>
</dbReference>
<dbReference type="PRINTS" id="PR00038">
    <property type="entry name" value="HTHLUXR"/>
</dbReference>
<feature type="domain" description="HTH luxR-type" evidence="5">
    <location>
        <begin position="822"/>
        <end position="887"/>
    </location>
</feature>
<evidence type="ECO:0000256" key="2">
    <source>
        <dbReference type="ARBA" id="ARBA00023125"/>
    </source>
</evidence>
<keyword evidence="1" id="KW-0805">Transcription regulation</keyword>
<dbReference type="Pfam" id="PF00196">
    <property type="entry name" value="GerE"/>
    <property type="match status" value="1"/>
</dbReference>
<dbReference type="InterPro" id="IPR036388">
    <property type="entry name" value="WH-like_DNA-bd_sf"/>
</dbReference>
<sequence length="889" mass="92658">MTTTVRTSTATCDAGRPPVGKTTAPHAPTLQVDRPRCTAALAEALATHGVTAVTAPAGYGKSTLVGQWGAGHPGPVAWANLDGFDDVPRLVRLLATSVALAVPATPAADALDAVVAATRSGAASGPTELLLAALERLEQSVVLVVDDVHELPLESVRAVLDPLVRYRPDLLRLVLTSRYDAVLPLHRLRVRGALGELRSDRLAFTPEEVAALVRAGGHRADPQRVARLHAVTRGWPVAVRLALLAGDEDGIDARLEGMEASRVPLTGYLVEEVLGSLPDRLRTLLLTGSVCETLDPALAELLVPGGAAALAECVARELFVTPVARAGLPAVYRWHDLVATHTRMAFERNDPAGAARAHRVVAEHRRRTDPAAAVRHALAAGEVPLAVEVLADQWPEMLVRGDALVVERLVDAIPVAVSATPDLQVALAAVRTLRNAACAGGPDGAPAVVVRCVELLTGGVGAPEERTAAARALLAAEPLRPSDRALGLYLLGRAEAQRAGDATSAVQHLAEARDLATARGWTAVAVACRAETCVALLHGDDPGEAGRLAADVLAEAAVHGWAGSGVTAGASHVLGVLAYWRGEFTAAVEHLEEVLRATGTARPEPTVAAGAYLALVGLDAHDPGVLARARHALTTVGDGTVLSPEVRDLLLAVRARDRAAHGRSTEALALLADAAGSAAHGPLSRCWEAELRRLAGDAAGACRVLGGLRGQGASGDPADERDVGSRDVPGGAVPGGDTPGGGHLPVRVLAALVRARLAPDRRTAHATLETALDLAAPLGLVTPFLVDDPGWRALLSEHLERAGRHDALVTRVLERLADAPAMTRSSWDLTPRERDVLVRLRTAATAEEIAAGLFVSVNTVKTHQRAIYRKLGVAGRRAAVRTAVERGMV</sequence>
<evidence type="ECO:0000313" key="6">
    <source>
        <dbReference type="EMBL" id="QVI60919.1"/>
    </source>
</evidence>
<keyword evidence="3" id="KW-0804">Transcription</keyword>
<dbReference type="InterPro" id="IPR000792">
    <property type="entry name" value="Tscrpt_reg_LuxR_C"/>
</dbReference>
<feature type="compositionally biased region" description="Polar residues" evidence="4">
    <location>
        <begin position="1"/>
        <end position="11"/>
    </location>
</feature>
<evidence type="ECO:0000256" key="3">
    <source>
        <dbReference type="ARBA" id="ARBA00023163"/>
    </source>
</evidence>
<dbReference type="Proteomes" id="UP000677804">
    <property type="component" value="Chromosome"/>
</dbReference>
<dbReference type="RefSeq" id="WP_207341222.1">
    <property type="nucleotide sequence ID" value="NZ_CP074405.1"/>
</dbReference>
<organism evidence="6 7">
    <name type="scientific">Cellulomonas wangleii</name>
    <dbReference type="NCBI Taxonomy" id="2816956"/>
    <lineage>
        <taxon>Bacteria</taxon>
        <taxon>Bacillati</taxon>
        <taxon>Actinomycetota</taxon>
        <taxon>Actinomycetes</taxon>
        <taxon>Micrococcales</taxon>
        <taxon>Cellulomonadaceae</taxon>
        <taxon>Cellulomonas</taxon>
    </lineage>
</organism>
<dbReference type="PANTHER" id="PTHR44688:SF16">
    <property type="entry name" value="DNA-BINDING TRANSCRIPTIONAL ACTIVATOR DEVR_DOSR"/>
    <property type="match status" value="1"/>
</dbReference>
<dbReference type="PROSITE" id="PS50043">
    <property type="entry name" value="HTH_LUXR_2"/>
    <property type="match status" value="1"/>
</dbReference>
<dbReference type="CDD" id="cd06170">
    <property type="entry name" value="LuxR_C_like"/>
    <property type="match status" value="1"/>
</dbReference>